<dbReference type="PANTHER" id="PTHR12924">
    <property type="entry name" value="TRANSLOCON-ASSOCIATED PROTEIN, ALPHA SUBUNIT"/>
    <property type="match status" value="1"/>
</dbReference>
<evidence type="ECO:0000256" key="6">
    <source>
        <dbReference type="ARBA" id="ARBA00022824"/>
    </source>
</evidence>
<keyword evidence="4 13" id="KW-0812">Transmembrane</keyword>
<keyword evidence="5 14" id="KW-0732">Signal</keyword>
<evidence type="ECO:0000256" key="5">
    <source>
        <dbReference type="ARBA" id="ARBA00022729"/>
    </source>
</evidence>
<dbReference type="eggNOG" id="KOG1631">
    <property type="taxonomic scope" value="Eukaryota"/>
</dbReference>
<comment type="function">
    <text evidence="9">TRAP proteins are part of a complex whose function is to bind calcium to the ER membrane and thereby regulate the retention of ER resident proteins. May be involved in the recycling of the translocation apparatus after completion of the translocation process or may function as a membrane-bound chaperone facilitating folding of translocated proteins.</text>
</comment>
<evidence type="ECO:0000313" key="16">
    <source>
        <dbReference type="WBParaSite" id="BXY_1133300.1"/>
    </source>
</evidence>
<feature type="region of interest" description="Disordered" evidence="12">
    <location>
        <begin position="234"/>
        <end position="253"/>
    </location>
</feature>
<evidence type="ECO:0000256" key="11">
    <source>
        <dbReference type="ARBA" id="ARBA00031071"/>
    </source>
</evidence>
<proteinExistence type="inferred from homology"/>
<dbReference type="InterPro" id="IPR005595">
    <property type="entry name" value="TRAP_alpha"/>
</dbReference>
<evidence type="ECO:0000256" key="4">
    <source>
        <dbReference type="ARBA" id="ARBA00022692"/>
    </source>
</evidence>
<reference evidence="16" key="1">
    <citation type="submission" date="2016-11" db="UniProtKB">
        <authorList>
            <consortium name="WormBaseParasite"/>
        </authorList>
    </citation>
    <scope>IDENTIFICATION</scope>
</reference>
<evidence type="ECO:0000256" key="12">
    <source>
        <dbReference type="SAM" id="MobiDB-lite"/>
    </source>
</evidence>
<evidence type="ECO:0000256" key="14">
    <source>
        <dbReference type="SAM" id="SignalP"/>
    </source>
</evidence>
<comment type="similarity">
    <text evidence="2">Belongs to the TRAP-alpha family.</text>
</comment>
<comment type="subunit">
    <text evidence="10">Heterotetramer of TRAP-alpha, TRAP-beta, TRAP-delta and TRAP-gamma. Interacts with palmitoylated calnexin (CALX), the interaction is required for efficient folding of glycosylated proteins.</text>
</comment>
<evidence type="ECO:0000256" key="8">
    <source>
        <dbReference type="ARBA" id="ARBA00023136"/>
    </source>
</evidence>
<dbReference type="AlphaFoldDB" id="A0A1I7SE75"/>
<keyword evidence="7 13" id="KW-1133">Transmembrane helix</keyword>
<sequence>MLTSRHLLLFLCSALLISSVRPEDEAEGEGKVQEPEDELRTVGPSKDAQVSFYFVEPTDTQNFLAGKVSTFLVGFANKGEKDFTVHAIEPSFRYPFDFNMIMLNLTAGRVERTVAPKQEATFDYRFIPNEAFIGRPLGLTVNLHYTDSAGGYYVNTVYNETILVQEDESNFNTETGFLFIVLLGIFGGIIFLISQLFSKVRFTRKSTVVSRQAKYETGTSSDEVDYEWIPRSHLTDKSPKIGSPRNRRVQKAK</sequence>
<dbReference type="Proteomes" id="UP000095284">
    <property type="component" value="Unplaced"/>
</dbReference>
<name>A0A1I7SE75_BURXY</name>
<evidence type="ECO:0000256" key="10">
    <source>
        <dbReference type="ARBA" id="ARBA00025854"/>
    </source>
</evidence>
<dbReference type="PANTHER" id="PTHR12924:SF0">
    <property type="entry name" value="TRANSLOCON-ASSOCIATED PROTEIN SUBUNIT ALPHA"/>
    <property type="match status" value="1"/>
</dbReference>
<dbReference type="Pfam" id="PF03896">
    <property type="entry name" value="TRAP_alpha"/>
    <property type="match status" value="1"/>
</dbReference>
<keyword evidence="8 13" id="KW-0472">Membrane</keyword>
<keyword evidence="6" id="KW-0256">Endoplasmic reticulum</keyword>
<evidence type="ECO:0000256" key="9">
    <source>
        <dbReference type="ARBA" id="ARBA00025620"/>
    </source>
</evidence>
<dbReference type="GO" id="GO:0005789">
    <property type="term" value="C:endoplasmic reticulum membrane"/>
    <property type="evidence" value="ECO:0007669"/>
    <property type="project" value="UniProtKB-SubCell"/>
</dbReference>
<feature type="chain" id="PRO_5009305971" description="Translocon-associated protein subunit alpha" evidence="14">
    <location>
        <begin position="23"/>
        <end position="253"/>
    </location>
</feature>
<accession>A0A1I7SE75</accession>
<evidence type="ECO:0000256" key="1">
    <source>
        <dbReference type="ARBA" id="ARBA00004115"/>
    </source>
</evidence>
<protein>
    <recommendedName>
        <fullName evidence="3">Translocon-associated protein subunit alpha</fullName>
    </recommendedName>
    <alternativeName>
        <fullName evidence="11">Signal sequence receptor subunit alpha</fullName>
    </alternativeName>
</protein>
<comment type="subcellular location">
    <subcellularLocation>
        <location evidence="1">Endoplasmic reticulum membrane</location>
        <topology evidence="1">Single-pass type I membrane protein</topology>
    </subcellularLocation>
</comment>
<evidence type="ECO:0000313" key="15">
    <source>
        <dbReference type="Proteomes" id="UP000095284"/>
    </source>
</evidence>
<dbReference type="WBParaSite" id="BXY_1133300.1">
    <property type="protein sequence ID" value="BXY_1133300.1"/>
    <property type="gene ID" value="BXY_1133300"/>
</dbReference>
<evidence type="ECO:0000256" key="2">
    <source>
        <dbReference type="ARBA" id="ARBA00006776"/>
    </source>
</evidence>
<feature type="signal peptide" evidence="14">
    <location>
        <begin position="1"/>
        <end position="22"/>
    </location>
</feature>
<organism evidence="15 16">
    <name type="scientific">Bursaphelenchus xylophilus</name>
    <name type="common">Pinewood nematode worm</name>
    <name type="synonym">Aphelenchoides xylophilus</name>
    <dbReference type="NCBI Taxonomy" id="6326"/>
    <lineage>
        <taxon>Eukaryota</taxon>
        <taxon>Metazoa</taxon>
        <taxon>Ecdysozoa</taxon>
        <taxon>Nematoda</taxon>
        <taxon>Chromadorea</taxon>
        <taxon>Rhabditida</taxon>
        <taxon>Tylenchina</taxon>
        <taxon>Tylenchomorpha</taxon>
        <taxon>Aphelenchoidea</taxon>
        <taxon>Aphelenchoididae</taxon>
        <taxon>Bursaphelenchus</taxon>
    </lineage>
</organism>
<evidence type="ECO:0000256" key="7">
    <source>
        <dbReference type="ARBA" id="ARBA00022989"/>
    </source>
</evidence>
<feature type="transmembrane region" description="Helical" evidence="13">
    <location>
        <begin position="176"/>
        <end position="197"/>
    </location>
</feature>
<evidence type="ECO:0000256" key="3">
    <source>
        <dbReference type="ARBA" id="ARBA00020280"/>
    </source>
</evidence>
<evidence type="ECO:0000256" key="13">
    <source>
        <dbReference type="SAM" id="Phobius"/>
    </source>
</evidence>